<organism evidence="12 13">
    <name type="scientific">Candidula unifasciata</name>
    <dbReference type="NCBI Taxonomy" id="100452"/>
    <lineage>
        <taxon>Eukaryota</taxon>
        <taxon>Metazoa</taxon>
        <taxon>Spiralia</taxon>
        <taxon>Lophotrochozoa</taxon>
        <taxon>Mollusca</taxon>
        <taxon>Gastropoda</taxon>
        <taxon>Heterobranchia</taxon>
        <taxon>Euthyneura</taxon>
        <taxon>Panpulmonata</taxon>
        <taxon>Eupulmonata</taxon>
        <taxon>Stylommatophora</taxon>
        <taxon>Helicina</taxon>
        <taxon>Helicoidea</taxon>
        <taxon>Geomitridae</taxon>
        <taxon>Candidula</taxon>
    </lineage>
</organism>
<keyword evidence="10" id="KW-0325">Glycoprotein</keyword>
<protein>
    <recommendedName>
        <fullName evidence="11">Hexosyltransferase</fullName>
        <ecNumber evidence="11">2.4.1.-</ecNumber>
    </recommendedName>
</protein>
<dbReference type="AlphaFoldDB" id="A0A8S3ZJ70"/>
<evidence type="ECO:0000256" key="10">
    <source>
        <dbReference type="ARBA" id="ARBA00023180"/>
    </source>
</evidence>
<reference evidence="12" key="1">
    <citation type="submission" date="2021-04" db="EMBL/GenBank/DDBJ databases">
        <authorList>
            <consortium name="Molecular Ecology Group"/>
        </authorList>
    </citation>
    <scope>NUCLEOTIDE SEQUENCE</scope>
</reference>
<feature type="transmembrane region" description="Helical" evidence="11">
    <location>
        <begin position="17"/>
        <end position="34"/>
    </location>
</feature>
<evidence type="ECO:0000313" key="12">
    <source>
        <dbReference type="EMBL" id="CAG5127760.1"/>
    </source>
</evidence>
<comment type="subcellular location">
    <subcellularLocation>
        <location evidence="1 11">Golgi apparatus membrane</location>
        <topology evidence="1 11">Single-pass type II membrane protein</topology>
    </subcellularLocation>
</comment>
<dbReference type="OrthoDB" id="6381420at2759"/>
<dbReference type="FunFam" id="3.90.550.50:FF:000001">
    <property type="entry name" value="Hexosyltransferase"/>
    <property type="match status" value="1"/>
</dbReference>
<dbReference type="GO" id="GO:0016758">
    <property type="term" value="F:hexosyltransferase activity"/>
    <property type="evidence" value="ECO:0007669"/>
    <property type="project" value="InterPro"/>
</dbReference>
<sequence length="469" mass="55021">MVLATQSKPIRKHARNLCFLITCAIGINVLWNNVSYRYISARIVAMSTFKVSRRDFRPLGTTLPSVLRSKHSSKPTQFRIQQIADEGNVSNVYPELLRTPIKRIMTRYNHSKLEQQKVYQKSNKTKLEQQKIYQKSNNSKIEEQKVCRNETSPQCQEFKRRRRSEMYDEILEYYRIRENETKDSFVNLHRYGYHLDSNACSRRPDVVILVHSKFDHFGKRKQIRNTYAANRTVQGINFATVFFLGEPSIQEMKPDIWRSKRTKQEETERQEGLPGNLDEIRKEIYTESATFGDIVMGNFTDSYRNLTIKHIMALNWALSHCPHVVYIAKADDDVIVNPFSLAKYLTGTHCNRSGLLTCIVPKLRAPMRSKRMKWFLSKTEYPFTLYPVWCLGLGELMTRDVAETLLKMSRDVRTFWIDDVYVTGFLRHKAGLSLIDMTRITGKDPTFFTLPDYLRNQTFLAKWKQMITK</sequence>
<keyword evidence="6 11" id="KW-0735">Signal-anchor</keyword>
<name>A0A8S3ZJ70_9EUPU</name>
<keyword evidence="3 11" id="KW-0328">Glycosyltransferase</keyword>
<dbReference type="GO" id="GO:0000139">
    <property type="term" value="C:Golgi membrane"/>
    <property type="evidence" value="ECO:0007669"/>
    <property type="project" value="UniProtKB-SubCell"/>
</dbReference>
<dbReference type="EC" id="2.4.1.-" evidence="11"/>
<keyword evidence="4" id="KW-0808">Transferase</keyword>
<keyword evidence="8 11" id="KW-0333">Golgi apparatus</keyword>
<evidence type="ECO:0000256" key="1">
    <source>
        <dbReference type="ARBA" id="ARBA00004323"/>
    </source>
</evidence>
<dbReference type="InterPro" id="IPR002659">
    <property type="entry name" value="Glyco_trans_31"/>
</dbReference>
<evidence type="ECO:0000256" key="9">
    <source>
        <dbReference type="ARBA" id="ARBA00023136"/>
    </source>
</evidence>
<dbReference type="Proteomes" id="UP000678393">
    <property type="component" value="Unassembled WGS sequence"/>
</dbReference>
<evidence type="ECO:0000256" key="8">
    <source>
        <dbReference type="ARBA" id="ARBA00023034"/>
    </source>
</evidence>
<evidence type="ECO:0000256" key="5">
    <source>
        <dbReference type="ARBA" id="ARBA00022692"/>
    </source>
</evidence>
<evidence type="ECO:0000256" key="3">
    <source>
        <dbReference type="ARBA" id="ARBA00022676"/>
    </source>
</evidence>
<keyword evidence="13" id="KW-1185">Reference proteome</keyword>
<dbReference type="PANTHER" id="PTHR11214">
    <property type="entry name" value="BETA-1,3-N-ACETYLGLUCOSAMINYLTRANSFERASE"/>
    <property type="match status" value="1"/>
</dbReference>
<dbReference type="PANTHER" id="PTHR11214:SF376">
    <property type="entry name" value="HEXOSYLTRANSFERASE"/>
    <property type="match status" value="1"/>
</dbReference>
<proteinExistence type="inferred from homology"/>
<evidence type="ECO:0000256" key="6">
    <source>
        <dbReference type="ARBA" id="ARBA00022968"/>
    </source>
</evidence>
<comment type="caution">
    <text evidence="12">The sequence shown here is derived from an EMBL/GenBank/DDBJ whole genome shotgun (WGS) entry which is preliminary data.</text>
</comment>
<evidence type="ECO:0000256" key="2">
    <source>
        <dbReference type="ARBA" id="ARBA00008661"/>
    </source>
</evidence>
<gene>
    <name evidence="12" type="ORF">CUNI_LOCUS13318</name>
</gene>
<accession>A0A8S3ZJ70</accession>
<dbReference type="GO" id="GO:0006493">
    <property type="term" value="P:protein O-linked glycosylation"/>
    <property type="evidence" value="ECO:0007669"/>
    <property type="project" value="TreeGrafter"/>
</dbReference>
<evidence type="ECO:0000256" key="4">
    <source>
        <dbReference type="ARBA" id="ARBA00022679"/>
    </source>
</evidence>
<evidence type="ECO:0000256" key="7">
    <source>
        <dbReference type="ARBA" id="ARBA00022989"/>
    </source>
</evidence>
<keyword evidence="7 11" id="KW-1133">Transmembrane helix</keyword>
<dbReference type="Pfam" id="PF01762">
    <property type="entry name" value="Galactosyl_T"/>
    <property type="match status" value="1"/>
</dbReference>
<evidence type="ECO:0000256" key="11">
    <source>
        <dbReference type="RuleBase" id="RU363063"/>
    </source>
</evidence>
<keyword evidence="9 11" id="KW-0472">Membrane</keyword>
<dbReference type="Gene3D" id="3.90.550.50">
    <property type="match status" value="1"/>
</dbReference>
<comment type="similarity">
    <text evidence="2 11">Belongs to the glycosyltransferase 31 family.</text>
</comment>
<evidence type="ECO:0000313" key="13">
    <source>
        <dbReference type="Proteomes" id="UP000678393"/>
    </source>
</evidence>
<dbReference type="EMBL" id="CAJHNH020002780">
    <property type="protein sequence ID" value="CAG5127760.1"/>
    <property type="molecule type" value="Genomic_DNA"/>
</dbReference>
<keyword evidence="5 11" id="KW-0812">Transmembrane</keyword>